<comment type="similarity">
    <text evidence="2 6">Belongs to the clathrin light chain family.</text>
</comment>
<organism evidence="8 9">
    <name type="scientific">Saccharomyces pastorianus</name>
    <name type="common">Lager yeast</name>
    <name type="synonym">Saccharomyces cerevisiae x Saccharomyces eubayanus</name>
    <dbReference type="NCBI Taxonomy" id="27292"/>
    <lineage>
        <taxon>Eukaryota</taxon>
        <taxon>Fungi</taxon>
        <taxon>Dikarya</taxon>
        <taxon>Ascomycota</taxon>
        <taxon>Saccharomycotina</taxon>
        <taxon>Saccharomycetes</taxon>
        <taxon>Saccharomycetales</taxon>
        <taxon>Saccharomycetaceae</taxon>
        <taxon>Saccharomyces</taxon>
    </lineage>
</organism>
<name>A0A6C1E8M8_SACPS</name>
<dbReference type="GO" id="GO:0006886">
    <property type="term" value="P:intracellular protein transport"/>
    <property type="evidence" value="ECO:0007669"/>
    <property type="project" value="InterPro"/>
</dbReference>
<evidence type="ECO:0000313" key="9">
    <source>
        <dbReference type="Proteomes" id="UP000501346"/>
    </source>
</evidence>
<evidence type="ECO:0000313" key="8">
    <source>
        <dbReference type="EMBL" id="QID85223.1"/>
    </source>
</evidence>
<gene>
    <name evidence="8" type="primary">CLC1_2</name>
    <name evidence="8" type="ORF">GRS66_007788</name>
</gene>
<dbReference type="Proteomes" id="UP000501346">
    <property type="component" value="Chromosome SeVII-ScVII"/>
</dbReference>
<dbReference type="InterPro" id="IPR000996">
    <property type="entry name" value="Clathrin_L-chain"/>
</dbReference>
<evidence type="ECO:0000256" key="6">
    <source>
        <dbReference type="RuleBase" id="RU363137"/>
    </source>
</evidence>
<feature type="compositionally biased region" description="Basic and acidic residues" evidence="7">
    <location>
        <begin position="129"/>
        <end position="147"/>
    </location>
</feature>
<proteinExistence type="inferred from homology"/>
<feature type="compositionally biased region" description="Basic and acidic residues" evidence="7">
    <location>
        <begin position="17"/>
        <end position="42"/>
    </location>
</feature>
<dbReference type="GO" id="GO:0005198">
    <property type="term" value="F:structural molecule activity"/>
    <property type="evidence" value="ECO:0007669"/>
    <property type="project" value="InterPro"/>
</dbReference>
<feature type="compositionally biased region" description="Acidic residues" evidence="7">
    <location>
        <begin position="43"/>
        <end position="66"/>
    </location>
</feature>
<feature type="compositionally biased region" description="Polar residues" evidence="7">
    <location>
        <begin position="68"/>
        <end position="91"/>
    </location>
</feature>
<dbReference type="PROSITE" id="PS00581">
    <property type="entry name" value="CLATHRIN_LIGHT_CHN_2"/>
    <property type="match status" value="1"/>
</dbReference>
<evidence type="ECO:0000256" key="5">
    <source>
        <dbReference type="ARBA" id="ARBA00023329"/>
    </source>
</evidence>
<evidence type="ECO:0000256" key="7">
    <source>
        <dbReference type="SAM" id="MobiDB-lite"/>
    </source>
</evidence>
<evidence type="ECO:0000256" key="1">
    <source>
        <dbReference type="ARBA" id="ARBA00004180"/>
    </source>
</evidence>
<dbReference type="AlphaFoldDB" id="A0A6C1E8M8"/>
<keyword evidence="4 6" id="KW-0168">Coated pit</keyword>
<dbReference type="EMBL" id="CP049004">
    <property type="protein sequence ID" value="QID85223.1"/>
    <property type="molecule type" value="Genomic_DNA"/>
</dbReference>
<feature type="region of interest" description="Disordered" evidence="7">
    <location>
        <begin position="1"/>
        <end position="147"/>
    </location>
</feature>
<dbReference type="GO" id="GO:0030130">
    <property type="term" value="C:clathrin coat of trans-Golgi network vesicle"/>
    <property type="evidence" value="ECO:0007669"/>
    <property type="project" value="InterPro"/>
</dbReference>
<dbReference type="GO" id="GO:0016192">
    <property type="term" value="P:vesicle-mediated transport"/>
    <property type="evidence" value="ECO:0007669"/>
    <property type="project" value="InterPro"/>
</dbReference>
<reference evidence="8 9" key="1">
    <citation type="journal article" date="2019" name="BMC Genomics">
        <title>Chromosome level assembly and comparative genome analysis confirm lager-brewing yeasts originated from a single hybridization.</title>
        <authorList>
            <person name="Salazar A.N."/>
            <person name="Gorter de Vries A.R."/>
            <person name="van den Broek M."/>
            <person name="Brouwers N."/>
            <person name="de la Torre Cortes P."/>
            <person name="Kuijpers N.G.A."/>
            <person name="Daran J.G."/>
            <person name="Abeel T."/>
        </authorList>
    </citation>
    <scope>NUCLEOTIDE SEQUENCE [LARGE SCALE GENOMIC DNA]</scope>
    <source>
        <strain evidence="8 9">CBS 1483</strain>
    </source>
</reference>
<dbReference type="GO" id="GO:0030132">
    <property type="term" value="C:clathrin coat of coated pit"/>
    <property type="evidence" value="ECO:0007669"/>
    <property type="project" value="InterPro"/>
</dbReference>
<evidence type="ECO:0000256" key="2">
    <source>
        <dbReference type="ARBA" id="ARBA00005263"/>
    </source>
</evidence>
<comment type="subcellular location">
    <subcellularLocation>
        <location evidence="1 6">Cytoplasmic vesicle membrane</location>
        <topology evidence="1 6">Peripheral membrane protein</topology>
        <orientation evidence="1 6">Cytoplasmic side</orientation>
    </subcellularLocation>
    <subcellularLocation>
        <location evidence="6">Membrane</location>
        <location evidence="6">Coated pit</location>
        <topology evidence="6">Peripheral membrane protein</topology>
        <orientation evidence="6">Cytoplasmic side</orientation>
    </subcellularLocation>
    <text evidence="6">Cytoplasmic face of coated pits and vesicles.</text>
</comment>
<sequence length="234" mass="26827">MSEKFPPLEDENVDFTANDKKEDDTSFLRREAEIVGDEFKTEQDDEILENEASPADDEIKDFEEQFPDINSANGEIPNDQNGSTVAPTSNDNGDESDDFSEFESVPANQSTESTKEDRSEVVDQWNQRRATEIHQKDVKDEESKKELQDEAVKHVDKFYDSYNKKKEQQLEDASKDAEAFLKKRDEFFGQDNTTWDRVLQLINQDDADVIGSRDRSKFKEILLRLKGNSKAPGA</sequence>
<dbReference type="Pfam" id="PF01086">
    <property type="entry name" value="Clathrin_lg_ch"/>
    <property type="match status" value="1"/>
</dbReference>
<evidence type="ECO:0000256" key="4">
    <source>
        <dbReference type="ARBA" id="ARBA00023176"/>
    </source>
</evidence>
<keyword evidence="5 6" id="KW-0968">Cytoplasmic vesicle</keyword>
<dbReference type="OrthoDB" id="5512at2759"/>
<accession>A0A6C1E8M8</accession>
<evidence type="ECO:0000256" key="3">
    <source>
        <dbReference type="ARBA" id="ARBA00023136"/>
    </source>
</evidence>
<protein>
    <recommendedName>
        <fullName evidence="6">Clathrin light chain</fullName>
    </recommendedName>
</protein>
<feature type="compositionally biased region" description="Acidic residues" evidence="7">
    <location>
        <begin position="92"/>
        <end position="101"/>
    </location>
</feature>
<keyword evidence="3 6" id="KW-0472">Membrane</keyword>
<comment type="function">
    <text evidence="6">Clathrin is the major protein of the polyhedral coat of coated pits and vesicles.</text>
</comment>
<keyword evidence="9" id="KW-1185">Reference proteome</keyword>